<organism evidence="2 3">
    <name type="scientific">Vibrio panuliri</name>
    <dbReference type="NCBI Taxonomy" id="1381081"/>
    <lineage>
        <taxon>Bacteria</taxon>
        <taxon>Pseudomonadati</taxon>
        <taxon>Pseudomonadota</taxon>
        <taxon>Gammaproteobacteria</taxon>
        <taxon>Vibrionales</taxon>
        <taxon>Vibrionaceae</taxon>
        <taxon>Vibrio</taxon>
    </lineage>
</organism>
<keyword evidence="1" id="KW-0472">Membrane</keyword>
<feature type="transmembrane region" description="Helical" evidence="1">
    <location>
        <begin position="6"/>
        <end position="29"/>
    </location>
</feature>
<reference evidence="2 3" key="1">
    <citation type="submission" date="2016-09" db="EMBL/GenBank/DDBJ databases">
        <title>Genomic Taxonomy of the Vibrionaceae.</title>
        <authorList>
            <person name="Gonzalez-Castillo A."/>
            <person name="Gomez-Gil B."/>
            <person name="Enciso-Ibarra K."/>
        </authorList>
    </citation>
    <scope>NUCLEOTIDE SEQUENCE [LARGE SCALE GENOMIC DNA]</scope>
    <source>
        <strain evidence="2 3">CAIM 1902</strain>
    </source>
</reference>
<evidence type="ECO:0000256" key="1">
    <source>
        <dbReference type="SAM" id="Phobius"/>
    </source>
</evidence>
<keyword evidence="1" id="KW-0812">Transmembrane</keyword>
<dbReference type="EMBL" id="MJMH01000118">
    <property type="protein sequence ID" value="OLQ94588.1"/>
    <property type="molecule type" value="Genomic_DNA"/>
</dbReference>
<name>A0ABX3FPB5_9VIBR</name>
<proteinExistence type="predicted"/>
<keyword evidence="3" id="KW-1185">Reference proteome</keyword>
<accession>A0ABX3FPB5</accession>
<evidence type="ECO:0000313" key="2">
    <source>
        <dbReference type="EMBL" id="OLQ94588.1"/>
    </source>
</evidence>
<keyword evidence="1" id="KW-1133">Transmembrane helix</keyword>
<protein>
    <submittedName>
        <fullName evidence="2">Uncharacterized protein</fullName>
    </submittedName>
</protein>
<dbReference type="RefSeq" id="WP_075714438.1">
    <property type="nucleotide sequence ID" value="NZ_AP019655.1"/>
</dbReference>
<dbReference type="Proteomes" id="UP000186039">
    <property type="component" value="Unassembled WGS sequence"/>
</dbReference>
<comment type="caution">
    <text evidence="2">The sequence shown here is derived from an EMBL/GenBank/DDBJ whole genome shotgun (WGS) entry which is preliminary data.</text>
</comment>
<gene>
    <name evidence="2" type="ORF">BIY20_21615</name>
</gene>
<evidence type="ECO:0000313" key="3">
    <source>
        <dbReference type="Proteomes" id="UP000186039"/>
    </source>
</evidence>
<sequence length="147" mass="17103">MGNEANWKQLIFGALIGAVITGVSQYLLLQSSHSNELKKAKIDAKRTLLTNELNERKSAYEVIRLDFVRFYQSQNREDLKELQLSLRGRVPFFQPKYRTQLSVDSAIKSAELWILQTNRKKIDQSLEELEKSFQADIDRIQTQIDEL</sequence>